<reference evidence="2 3" key="1">
    <citation type="submission" date="2016-09" db="EMBL/GenBank/DDBJ databases">
        <title>Complete genome of Desulfosporosinus sp. OL.</title>
        <authorList>
            <person name="Mardanov A."/>
            <person name="Beletsky A."/>
            <person name="Panova A."/>
            <person name="Karnachuk O."/>
            <person name="Ravin N."/>
        </authorList>
    </citation>
    <scope>NUCLEOTIDE SEQUENCE [LARGE SCALE GENOMIC DNA]</scope>
    <source>
        <strain evidence="2 3">OL</strain>
    </source>
</reference>
<protein>
    <submittedName>
        <fullName evidence="2">Uncharacterized protein</fullName>
    </submittedName>
</protein>
<name>A0A1Q8QGF8_9FIRM</name>
<dbReference type="AlphaFoldDB" id="A0A1Q8QGF8"/>
<evidence type="ECO:0000313" key="2">
    <source>
        <dbReference type="EMBL" id="OLN26405.1"/>
    </source>
</evidence>
<feature type="region of interest" description="Disordered" evidence="1">
    <location>
        <begin position="1"/>
        <end position="41"/>
    </location>
</feature>
<gene>
    <name evidence="2" type="ORF">DSOL_4997</name>
</gene>
<dbReference type="EMBL" id="MLBF01000078">
    <property type="protein sequence ID" value="OLN26405.1"/>
    <property type="molecule type" value="Genomic_DNA"/>
</dbReference>
<accession>A0A1Q8QGF8</accession>
<organism evidence="2 3">
    <name type="scientific">Desulfosporosinus metallidurans</name>
    <dbReference type="NCBI Taxonomy" id="1888891"/>
    <lineage>
        <taxon>Bacteria</taxon>
        <taxon>Bacillati</taxon>
        <taxon>Bacillota</taxon>
        <taxon>Clostridia</taxon>
        <taxon>Eubacteriales</taxon>
        <taxon>Desulfitobacteriaceae</taxon>
        <taxon>Desulfosporosinus</taxon>
    </lineage>
</organism>
<proteinExistence type="predicted"/>
<comment type="caution">
    <text evidence="2">The sequence shown here is derived from an EMBL/GenBank/DDBJ whole genome shotgun (WGS) entry which is preliminary data.</text>
</comment>
<dbReference type="Proteomes" id="UP000186102">
    <property type="component" value="Unassembled WGS sequence"/>
</dbReference>
<sequence length="41" mass="4364">MKICSEHAVGKVPSGEKPQPIIPRLIQKGKPDGECSMSESA</sequence>
<keyword evidence="3" id="KW-1185">Reference proteome</keyword>
<evidence type="ECO:0000313" key="3">
    <source>
        <dbReference type="Proteomes" id="UP000186102"/>
    </source>
</evidence>
<evidence type="ECO:0000256" key="1">
    <source>
        <dbReference type="SAM" id="MobiDB-lite"/>
    </source>
</evidence>